<name>A0A4D6TA91_9CAUD</name>
<reference evidence="1 2" key="1">
    <citation type="submission" date="2019-04" db="EMBL/GenBank/DDBJ databases">
        <authorList>
            <person name="Adelsberg A.K."/>
            <person name="Kohli N."/>
            <person name="Marar C.I."/>
            <person name="Roccamo R.A."/>
            <person name="Shoush J.M."/>
            <person name="Butela K.A."/>
            <person name="Garlena R.A."/>
            <person name="Russell D.A."/>
            <person name="Pope W.H."/>
            <person name="Jacobs-Sera D."/>
            <person name="Hatfull G.F."/>
        </authorList>
    </citation>
    <scope>NUCLEOTIDE SEQUENCE [LARGE SCALE GENOMIC DNA]</scope>
</reference>
<organism evidence="1 2">
    <name type="scientific">Gordonia phage Fairfaxidum</name>
    <dbReference type="NCBI Taxonomy" id="2572526"/>
    <lineage>
        <taxon>Viruses</taxon>
        <taxon>Duplodnaviria</taxon>
        <taxon>Heunggongvirae</taxon>
        <taxon>Uroviricota</taxon>
        <taxon>Caudoviricetes</taxon>
        <taxon>Fairfaxidumvirus</taxon>
        <taxon>Fairfaxidumvirus fairfaxidum</taxon>
    </lineage>
</organism>
<dbReference type="EMBL" id="MK814757">
    <property type="protein sequence ID" value="QCG77637.1"/>
    <property type="molecule type" value="Genomic_DNA"/>
</dbReference>
<gene>
    <name evidence="1" type="primary">54</name>
    <name evidence="1" type="ORF">SEA_FAIRFAXIDUM_54</name>
</gene>
<accession>A0A4D6TA91</accession>
<dbReference type="KEGG" id="vg:55013838"/>
<protein>
    <submittedName>
        <fullName evidence="1">Uncharacterized protein</fullName>
    </submittedName>
</protein>
<keyword evidence="2" id="KW-1185">Reference proteome</keyword>
<evidence type="ECO:0000313" key="2">
    <source>
        <dbReference type="Proteomes" id="UP000298794"/>
    </source>
</evidence>
<dbReference type="Proteomes" id="UP000298794">
    <property type="component" value="Segment"/>
</dbReference>
<evidence type="ECO:0000313" key="1">
    <source>
        <dbReference type="EMBL" id="QCG77637.1"/>
    </source>
</evidence>
<proteinExistence type="predicted"/>
<sequence length="63" mass="7132">MSFGRVRYEDIDNRTQEPRAVQVGGEVLRDGAWVVVHKDDGTRTEVPANNVICIDYPKAETTR</sequence>
<dbReference type="GeneID" id="55013838"/>
<dbReference type="RefSeq" id="YP_009822342.1">
    <property type="nucleotide sequence ID" value="NC_048185.1"/>
</dbReference>